<organism evidence="1 2">
    <name type="scientific">Moraxella cuniculi DSM 21768</name>
    <dbReference type="NCBI Taxonomy" id="1122245"/>
    <lineage>
        <taxon>Bacteria</taxon>
        <taxon>Pseudomonadati</taxon>
        <taxon>Pseudomonadota</taxon>
        <taxon>Gammaproteobacteria</taxon>
        <taxon>Moraxellales</taxon>
        <taxon>Moraxellaceae</taxon>
        <taxon>Moraxella</taxon>
    </lineage>
</organism>
<evidence type="ECO:0000313" key="2">
    <source>
        <dbReference type="Proteomes" id="UP000187495"/>
    </source>
</evidence>
<dbReference type="InterPro" id="IPR021739">
    <property type="entry name" value="SaV-like"/>
</dbReference>
<sequence>MSHDIINKPKHYTACPSGVECIEIAELLPFCLGNCYKYLHRAGLKGDKKQDLQKARYYAKRAMFNGETMPSVAKARLCYVASHKNANNAALLWHLGRWDADKNGDFARRFIKELTKEIDLVDDNPKQKERKIIGYRIGFLGYDLPVYDDSPDQKTDSSKPQET</sequence>
<reference evidence="2" key="1">
    <citation type="submission" date="2017-01" db="EMBL/GenBank/DDBJ databases">
        <authorList>
            <person name="Varghese N."/>
            <person name="Submissions S."/>
        </authorList>
    </citation>
    <scope>NUCLEOTIDE SEQUENCE [LARGE SCALE GENOMIC DNA]</scope>
    <source>
        <strain evidence="2">DSM 21768</strain>
    </source>
</reference>
<dbReference type="EMBL" id="FTNU01000002">
    <property type="protein sequence ID" value="SIR77615.1"/>
    <property type="molecule type" value="Genomic_DNA"/>
</dbReference>
<dbReference type="STRING" id="34061.B0189_05750"/>
<accession>A0A1N7DPI2</accession>
<protein>
    <submittedName>
        <fullName evidence="1">Protein of unknwon function</fullName>
    </submittedName>
</protein>
<dbReference type="AlphaFoldDB" id="A0A1N7DPI2"/>
<gene>
    <name evidence="1" type="ORF">SAMN02745664_1025</name>
</gene>
<proteinExistence type="predicted"/>
<evidence type="ECO:0000313" key="1">
    <source>
        <dbReference type="EMBL" id="SIR77615.1"/>
    </source>
</evidence>
<keyword evidence="2" id="KW-1185">Reference proteome</keyword>
<dbReference type="Pfam" id="PF11753">
    <property type="entry name" value="DUF3310"/>
    <property type="match status" value="1"/>
</dbReference>
<dbReference type="RefSeq" id="WP_076554505.1">
    <property type="nucleotide sequence ID" value="NZ_FTNU01000002.1"/>
</dbReference>
<name>A0A1N7DPI2_9GAMM</name>
<dbReference type="Proteomes" id="UP000187495">
    <property type="component" value="Unassembled WGS sequence"/>
</dbReference>